<feature type="chain" id="PRO_5030783528" description="Helix-hairpin-helix DNA-binding motif class 1 domain-containing protein" evidence="2">
    <location>
        <begin position="20"/>
        <end position="1086"/>
    </location>
</feature>
<name>A0A7S4RMD5_9DINO</name>
<feature type="region of interest" description="Disordered" evidence="1">
    <location>
        <begin position="461"/>
        <end position="515"/>
    </location>
</feature>
<dbReference type="AlphaFoldDB" id="A0A7S4RMD5"/>
<evidence type="ECO:0000256" key="2">
    <source>
        <dbReference type="SAM" id="SignalP"/>
    </source>
</evidence>
<feature type="signal peptide" evidence="2">
    <location>
        <begin position="1"/>
        <end position="19"/>
    </location>
</feature>
<dbReference type="Gene3D" id="1.10.150.320">
    <property type="entry name" value="Photosystem II 12 kDa extrinsic protein"/>
    <property type="match status" value="2"/>
</dbReference>
<dbReference type="GO" id="GO:0003677">
    <property type="term" value="F:DNA binding"/>
    <property type="evidence" value="ECO:0007669"/>
    <property type="project" value="InterPro"/>
</dbReference>
<protein>
    <recommendedName>
        <fullName evidence="3">Helix-hairpin-helix DNA-binding motif class 1 domain-containing protein</fullName>
    </recommendedName>
</protein>
<dbReference type="InterPro" id="IPR003583">
    <property type="entry name" value="Hlx-hairpin-Hlx_DNA-bd_motif"/>
</dbReference>
<dbReference type="GO" id="GO:0006281">
    <property type="term" value="P:DNA repair"/>
    <property type="evidence" value="ECO:0007669"/>
    <property type="project" value="InterPro"/>
</dbReference>
<dbReference type="InterPro" id="IPR043159">
    <property type="entry name" value="Lectin_gal-bd_sf"/>
</dbReference>
<dbReference type="PANTHER" id="PTHR21180">
    <property type="entry name" value="ENDONUCLEASE/EXONUCLEASE/PHOSPHATASE FAMILY DOMAIN-CONTAINING PROTEIN 1"/>
    <property type="match status" value="1"/>
</dbReference>
<reference evidence="4" key="1">
    <citation type="submission" date="2021-01" db="EMBL/GenBank/DDBJ databases">
        <authorList>
            <person name="Corre E."/>
            <person name="Pelletier E."/>
            <person name="Niang G."/>
            <person name="Scheremetjew M."/>
            <person name="Finn R."/>
            <person name="Kale V."/>
            <person name="Holt S."/>
            <person name="Cochrane G."/>
            <person name="Meng A."/>
            <person name="Brown T."/>
            <person name="Cohen L."/>
        </authorList>
    </citation>
    <scope>NUCLEOTIDE SEQUENCE</scope>
    <source>
        <strain evidence="4">CCMP3105</strain>
    </source>
</reference>
<dbReference type="SMART" id="SM00278">
    <property type="entry name" value="HhH1"/>
    <property type="match status" value="2"/>
</dbReference>
<feature type="domain" description="Helix-hairpin-helix DNA-binding motif class 1" evidence="3">
    <location>
        <begin position="400"/>
        <end position="419"/>
    </location>
</feature>
<feature type="compositionally biased region" description="Acidic residues" evidence="1">
    <location>
        <begin position="474"/>
        <end position="490"/>
    </location>
</feature>
<feature type="domain" description="Helix-hairpin-helix DNA-binding motif class 1" evidence="3">
    <location>
        <begin position="311"/>
        <end position="330"/>
    </location>
</feature>
<dbReference type="InterPro" id="IPR051675">
    <property type="entry name" value="Endo/Exo/Phosphatase_dom_1"/>
</dbReference>
<dbReference type="InterPro" id="IPR010994">
    <property type="entry name" value="RuvA_2-like"/>
</dbReference>
<evidence type="ECO:0000256" key="1">
    <source>
        <dbReference type="SAM" id="MobiDB-lite"/>
    </source>
</evidence>
<dbReference type="EMBL" id="HBNR01053806">
    <property type="protein sequence ID" value="CAE4619388.1"/>
    <property type="molecule type" value="Transcribed_RNA"/>
</dbReference>
<evidence type="ECO:0000259" key="3">
    <source>
        <dbReference type="SMART" id="SM00278"/>
    </source>
</evidence>
<keyword evidence="2" id="KW-0732">Signal</keyword>
<dbReference type="SUPFAM" id="SSF47781">
    <property type="entry name" value="RuvA domain 2-like"/>
    <property type="match status" value="2"/>
</dbReference>
<organism evidence="4">
    <name type="scientific">Alexandrium monilatum</name>
    <dbReference type="NCBI Taxonomy" id="311494"/>
    <lineage>
        <taxon>Eukaryota</taxon>
        <taxon>Sar</taxon>
        <taxon>Alveolata</taxon>
        <taxon>Dinophyceae</taxon>
        <taxon>Gonyaulacales</taxon>
        <taxon>Pyrocystaceae</taxon>
        <taxon>Alexandrium</taxon>
    </lineage>
</organism>
<evidence type="ECO:0000313" key="4">
    <source>
        <dbReference type="EMBL" id="CAE4619388.1"/>
    </source>
</evidence>
<feature type="region of interest" description="Disordered" evidence="1">
    <location>
        <begin position="282"/>
        <end position="301"/>
    </location>
</feature>
<dbReference type="CDD" id="cd22823">
    <property type="entry name" value="Gal_Rha_Lectin"/>
    <property type="match status" value="1"/>
</dbReference>
<proteinExistence type="predicted"/>
<accession>A0A7S4RMD5</accession>
<gene>
    <name evidence="4" type="ORF">AMON00008_LOCUS37780</name>
</gene>
<dbReference type="PANTHER" id="PTHR21180:SF32">
    <property type="entry name" value="ENDONUCLEASE_EXONUCLEASE_PHOSPHATASE FAMILY DOMAIN-CONTAINING PROTEIN 1"/>
    <property type="match status" value="1"/>
</dbReference>
<feature type="compositionally biased region" description="Basic and acidic residues" evidence="1">
    <location>
        <begin position="491"/>
        <end position="515"/>
    </location>
</feature>
<dbReference type="Gene3D" id="2.60.120.740">
    <property type="match status" value="1"/>
</dbReference>
<sequence>MSSIFKVVLLLSLAGLAAAARFTILSSAVRAAALRATIHGDLGADSEVAVTKNRERWCLTAEATPSCKEGTIIDLQSAFTSASWDHCGAPPAREEVGCDPNVTEQVFSICHGEQQCAVPPDARLSCADNLQYSVRIVWGCVPGTPRTEPSKLDPIVDKAKAEPEAPSCEGSFEAEMQLSGGKPVSACRNTDNGELAAKACCEEGLSKLEKAMDACQAVPYKDCGTDPALFERRRKKYVDVPADHVCRRMYACSLPGNVTGYVPTVRDCGDMKGTARRACVPEKRQEAGNEAPEPAARESRECVDVNAATQSRLARAKGVSERLAYRIVRARTCFLKDVDDLKEKLKAQQHPDGLWTFNRILEPLFRSDPPKLCVGCEEDPEKAKSRSVQSVVDVNVASFRRLTSVEGIGRSMANRILQARSCFFKDHADFEERFRSKLGNSNLWRFVQDAIDAGEICLKELPKTEDAAEPEPVATEDEEEAEAEEETEEESAMKAAEDTEVEKGSLKDSQEQKVEMSVEVHNVDGSAASQPKTQERVEAAVKDAVVANIGEDFLPSQVDCGVPSGNVAGVVVIVVCQINVAFATMAGEVQKQLASQELAETVAGNVDADAEVPKVKPVLAGAQKVEATPVVEESEAADIKAAFWKLMGTCDTVREDFVGFEHRPDWEVLPFTSKICNAAGCREAMAEFSRKHSRACRPNDNICREAAVWVSELYRGSSDCRELTMAEKMQEDLKGPEAACEDDSCTVKCIQALRDFPGLARGCRSEGCAKAYDALEAMYAAIAKCPRPNAGSTFPLPVVPSGLVQVVRGTECAFAPAEGGWTMTAKDLSYCSYFKPVSGSEGNLGKLVDPRTKMCFGWLHKDGQPMEFTEPGVNGLAIAQCDTQQPTQGDRFSEGYDFFTVWKPQDDGRICLASDDEVMSEWCFDIRTHSGREVVDSEKTDAMNMAAGWTFPLHQTRRPNLFRFTSTDGSCLVVPPNSGWGMGTADKIYCSYFHPVEIETYNPLLRKFKDPRSGLCIGWIHHDGFPGDWMIPGINGPAAAPCLVDGTDRIGHKMDFNSVFQHIPQKNRVCIVTNQFELTPFCFDLA</sequence>